<proteinExistence type="inferred from homology"/>
<keyword evidence="12" id="KW-1185">Reference proteome</keyword>
<keyword evidence="8 9" id="KW-0472">Membrane</keyword>
<feature type="domain" description="ABC transmembrane type-1" evidence="10">
    <location>
        <begin position="80"/>
        <end position="312"/>
    </location>
</feature>
<dbReference type="SUPFAM" id="SSF161098">
    <property type="entry name" value="MetI-like"/>
    <property type="match status" value="1"/>
</dbReference>
<dbReference type="Gene3D" id="1.10.3720.10">
    <property type="entry name" value="MetI-like"/>
    <property type="match status" value="1"/>
</dbReference>
<keyword evidence="4" id="KW-0813">Transport</keyword>
<evidence type="ECO:0000259" key="10">
    <source>
        <dbReference type="PROSITE" id="PS50928"/>
    </source>
</evidence>
<name>A0A5J6LHU4_9GAMM</name>
<comment type="similarity">
    <text evidence="2 9">Belongs to the binding-protein-dependent transport system permease family. CysTW subfamily.</text>
</comment>
<dbReference type="NCBIfam" id="TIGR00974">
    <property type="entry name" value="3a0107s02c"/>
    <property type="match status" value="1"/>
</dbReference>
<organism evidence="11 12">
    <name type="scientific">Nitrincola iocasae</name>
    <dbReference type="NCBI Taxonomy" id="2614693"/>
    <lineage>
        <taxon>Bacteria</taxon>
        <taxon>Pseudomonadati</taxon>
        <taxon>Pseudomonadota</taxon>
        <taxon>Gammaproteobacteria</taxon>
        <taxon>Oceanospirillales</taxon>
        <taxon>Oceanospirillaceae</taxon>
        <taxon>Nitrincola</taxon>
    </lineage>
</organism>
<feature type="transmembrane region" description="Helical" evidence="9">
    <location>
        <begin position="76"/>
        <end position="105"/>
    </location>
</feature>
<evidence type="ECO:0000256" key="7">
    <source>
        <dbReference type="ARBA" id="ARBA00022989"/>
    </source>
</evidence>
<dbReference type="InterPro" id="IPR000515">
    <property type="entry name" value="MetI-like"/>
</dbReference>
<evidence type="ECO:0000256" key="1">
    <source>
        <dbReference type="ARBA" id="ARBA00004651"/>
    </source>
</evidence>
<gene>
    <name evidence="11" type="primary">pstA</name>
    <name evidence="11" type="ORF">F5I99_18225</name>
</gene>
<feature type="transmembrane region" description="Helical" evidence="9">
    <location>
        <begin position="212"/>
        <end position="234"/>
    </location>
</feature>
<dbReference type="EMBL" id="CP044222">
    <property type="protein sequence ID" value="QEW08270.1"/>
    <property type="molecule type" value="Genomic_DNA"/>
</dbReference>
<dbReference type="Proteomes" id="UP000325606">
    <property type="component" value="Chromosome"/>
</dbReference>
<dbReference type="PANTHER" id="PTHR43470:SF6">
    <property type="entry name" value="PHOSPHATE TRANSPORT SYSTEM PERMEASE PROTEIN PSTA"/>
    <property type="match status" value="1"/>
</dbReference>
<keyword evidence="5 9" id="KW-1003">Cell membrane</keyword>
<dbReference type="PANTHER" id="PTHR43470">
    <property type="entry name" value="PHOSPHATE TRANSPORT SYSTEM PERMEASE PROTEIN PSTA-RELATED"/>
    <property type="match status" value="1"/>
</dbReference>
<protein>
    <recommendedName>
        <fullName evidence="3 9">Phosphate transport system permease protein PstA</fullName>
    </recommendedName>
</protein>
<dbReference type="InterPro" id="IPR035906">
    <property type="entry name" value="MetI-like_sf"/>
</dbReference>
<sequence>MRLGSFRQDLLWLWFCGSMLLLSLMLVAALLLLIGTQGLSHFWPEAGEPQRLVRFLQNIWLFLSEPPRENNQAGGIFPALFGTITMVFLMTLLVTPIGVLAAIYLSEYARQNLMTRVLRIAIYNLAGVPSIVFGVFGLVFFVYILGGSVDKLFYSEQLPTPTYGTPGLIWVSLTLALLTLPVVIVATEEGLSRIPKDYRSGCLALGATQTEMLWRVVLPMTTPAILTGIILAIARAAGEVAPLMLVGVVRTASQLPIDTTFPYLHLDRNVMHLGYHIFDVGMQSPAGSDVMPLVFAAALILVTLVITLNLTAIIIRQRLRQRFRQFTRHH</sequence>
<evidence type="ECO:0000256" key="6">
    <source>
        <dbReference type="ARBA" id="ARBA00022692"/>
    </source>
</evidence>
<accession>A0A5J6LHU4</accession>
<evidence type="ECO:0000256" key="5">
    <source>
        <dbReference type="ARBA" id="ARBA00022475"/>
    </source>
</evidence>
<dbReference type="GO" id="GO:0035435">
    <property type="term" value="P:phosphate ion transmembrane transport"/>
    <property type="evidence" value="ECO:0007669"/>
    <property type="project" value="InterPro"/>
</dbReference>
<reference evidence="11 12" key="1">
    <citation type="submission" date="2019-09" db="EMBL/GenBank/DDBJ databases">
        <title>Nitrincola iocasae sp. nov., a bacterium isolated from the sediment collected at a cold seep field in South China Sea.</title>
        <authorList>
            <person name="Zhang H."/>
            <person name="Wang H."/>
            <person name="Li C."/>
        </authorList>
    </citation>
    <scope>NUCLEOTIDE SEQUENCE [LARGE SCALE GENOMIC DNA]</scope>
    <source>
        <strain evidence="11 12">KXZD1103</strain>
    </source>
</reference>
<dbReference type="PROSITE" id="PS50928">
    <property type="entry name" value="ABC_TM1"/>
    <property type="match status" value="1"/>
</dbReference>
<feature type="transmembrane region" description="Helical" evidence="9">
    <location>
        <begin position="117"/>
        <end position="145"/>
    </location>
</feature>
<comment type="subcellular location">
    <subcellularLocation>
        <location evidence="9">Cell inner membrane</location>
        <topology evidence="9">Multi-pass membrane protein</topology>
    </subcellularLocation>
    <subcellularLocation>
        <location evidence="1">Cell membrane</location>
        <topology evidence="1">Multi-pass membrane protein</topology>
    </subcellularLocation>
</comment>
<feature type="transmembrane region" description="Helical" evidence="9">
    <location>
        <begin position="293"/>
        <end position="315"/>
    </location>
</feature>
<dbReference type="Pfam" id="PF00528">
    <property type="entry name" value="BPD_transp_1"/>
    <property type="match status" value="1"/>
</dbReference>
<dbReference type="AlphaFoldDB" id="A0A5J6LHU4"/>
<feature type="transmembrane region" description="Helical" evidence="9">
    <location>
        <begin position="168"/>
        <end position="191"/>
    </location>
</feature>
<evidence type="ECO:0000256" key="4">
    <source>
        <dbReference type="ARBA" id="ARBA00022448"/>
    </source>
</evidence>
<dbReference type="KEGG" id="nik:F5I99_18225"/>
<evidence type="ECO:0000313" key="11">
    <source>
        <dbReference type="EMBL" id="QEW08270.1"/>
    </source>
</evidence>
<keyword evidence="7 9" id="KW-1133">Transmembrane helix</keyword>
<feature type="transmembrane region" description="Helical" evidence="9">
    <location>
        <begin position="12"/>
        <end position="34"/>
    </location>
</feature>
<evidence type="ECO:0000256" key="2">
    <source>
        <dbReference type="ARBA" id="ARBA00007069"/>
    </source>
</evidence>
<dbReference type="CDD" id="cd06261">
    <property type="entry name" value="TM_PBP2"/>
    <property type="match status" value="1"/>
</dbReference>
<dbReference type="GO" id="GO:0005315">
    <property type="term" value="F:phosphate transmembrane transporter activity"/>
    <property type="evidence" value="ECO:0007669"/>
    <property type="project" value="InterPro"/>
</dbReference>
<evidence type="ECO:0000256" key="3">
    <source>
        <dbReference type="ARBA" id="ARBA00016864"/>
    </source>
</evidence>
<keyword evidence="6 9" id="KW-0812">Transmembrane</keyword>
<evidence type="ECO:0000256" key="9">
    <source>
        <dbReference type="RuleBase" id="RU363043"/>
    </source>
</evidence>
<dbReference type="InterPro" id="IPR005672">
    <property type="entry name" value="Phosphate_PstA"/>
</dbReference>
<dbReference type="GO" id="GO:0005886">
    <property type="term" value="C:plasma membrane"/>
    <property type="evidence" value="ECO:0007669"/>
    <property type="project" value="UniProtKB-SubCell"/>
</dbReference>
<evidence type="ECO:0000256" key="8">
    <source>
        <dbReference type="ARBA" id="ARBA00023136"/>
    </source>
</evidence>
<evidence type="ECO:0000313" key="12">
    <source>
        <dbReference type="Proteomes" id="UP000325606"/>
    </source>
</evidence>